<feature type="compositionally biased region" description="Low complexity" evidence="1">
    <location>
        <begin position="123"/>
        <end position="143"/>
    </location>
</feature>
<evidence type="ECO:0000313" key="2">
    <source>
        <dbReference type="EMBL" id="KOC64534.1"/>
    </source>
</evidence>
<name>A0A0L7R109_9HYME</name>
<dbReference type="EMBL" id="KQ414668">
    <property type="protein sequence ID" value="KOC64534.1"/>
    <property type="molecule type" value="Genomic_DNA"/>
</dbReference>
<evidence type="ECO:0000313" key="3">
    <source>
        <dbReference type="Proteomes" id="UP000053825"/>
    </source>
</evidence>
<organism evidence="2 3">
    <name type="scientific">Habropoda laboriosa</name>
    <dbReference type="NCBI Taxonomy" id="597456"/>
    <lineage>
        <taxon>Eukaryota</taxon>
        <taxon>Metazoa</taxon>
        <taxon>Ecdysozoa</taxon>
        <taxon>Arthropoda</taxon>
        <taxon>Hexapoda</taxon>
        <taxon>Insecta</taxon>
        <taxon>Pterygota</taxon>
        <taxon>Neoptera</taxon>
        <taxon>Endopterygota</taxon>
        <taxon>Hymenoptera</taxon>
        <taxon>Apocrita</taxon>
        <taxon>Aculeata</taxon>
        <taxon>Apoidea</taxon>
        <taxon>Anthophila</taxon>
        <taxon>Apidae</taxon>
        <taxon>Habropoda</taxon>
    </lineage>
</organism>
<dbReference type="Proteomes" id="UP000053825">
    <property type="component" value="Unassembled WGS sequence"/>
</dbReference>
<keyword evidence="3" id="KW-1185">Reference proteome</keyword>
<accession>A0A0L7R109</accession>
<feature type="compositionally biased region" description="Basic and acidic residues" evidence="1">
    <location>
        <begin position="154"/>
        <end position="164"/>
    </location>
</feature>
<sequence length="190" mass="20009">MGTHMWTNGASRRGRRMSLDLPPLPITPKDSEFLQRRPDLFYPYLPAPFLNGVQQKLNEISVIQSNNGLPGHSVPTGKYAGLFGSVYAAGAGFPLDKQAMAATSNGPLLDGKSSIPSGSMLFQTPSPSHSPGTPSSNGSNQNSAGVPTWTGDTLQHHFDREPPARSEGNATPPSARLPPPPAARGEGLAT</sequence>
<feature type="compositionally biased region" description="Polar residues" evidence="1">
    <location>
        <begin position="1"/>
        <end position="10"/>
    </location>
</feature>
<protein>
    <submittedName>
        <fullName evidence="2">Sal-like protein 3</fullName>
    </submittedName>
</protein>
<gene>
    <name evidence="2" type="ORF">WH47_11998</name>
</gene>
<dbReference type="OrthoDB" id="8749569at2759"/>
<feature type="region of interest" description="Disordered" evidence="1">
    <location>
        <begin position="110"/>
        <end position="190"/>
    </location>
</feature>
<reference evidence="2 3" key="1">
    <citation type="submission" date="2015-07" db="EMBL/GenBank/DDBJ databases">
        <title>The genome of Habropoda laboriosa.</title>
        <authorList>
            <person name="Pan H."/>
            <person name="Kapheim K."/>
        </authorList>
    </citation>
    <scope>NUCLEOTIDE SEQUENCE [LARGE SCALE GENOMIC DNA]</scope>
    <source>
        <strain evidence="2">0110345459</strain>
    </source>
</reference>
<evidence type="ECO:0000256" key="1">
    <source>
        <dbReference type="SAM" id="MobiDB-lite"/>
    </source>
</evidence>
<dbReference type="STRING" id="597456.A0A0L7R109"/>
<dbReference type="AlphaFoldDB" id="A0A0L7R109"/>
<feature type="region of interest" description="Disordered" evidence="1">
    <location>
        <begin position="1"/>
        <end position="23"/>
    </location>
</feature>
<proteinExistence type="predicted"/>